<dbReference type="InterPro" id="IPR006450">
    <property type="entry name" value="Phage_HK97_gp6-like"/>
</dbReference>
<gene>
    <name evidence="1" type="ORF">K9D25_15815</name>
</gene>
<dbReference type="NCBIfam" id="TIGR01560">
    <property type="entry name" value="put_DNA_pack"/>
    <property type="match status" value="1"/>
</dbReference>
<dbReference type="RefSeq" id="WP_244376590.1">
    <property type="nucleotide sequence ID" value="NZ_CP083239.1"/>
</dbReference>
<proteinExistence type="predicted"/>
<dbReference type="KEGG" id="apol:K9D25_15815"/>
<reference evidence="1" key="1">
    <citation type="submission" date="2021-09" db="EMBL/GenBank/DDBJ databases">
        <title>Network and meta-omics reveal the key degrader and cooperation patterns in an efficient 1,4-dioxane-degrading microbial community.</title>
        <authorList>
            <person name="Dai C."/>
        </authorList>
    </citation>
    <scope>NUCLEOTIDE SEQUENCE</scope>
    <source>
        <strain evidence="1">ZM13</strain>
    </source>
</reference>
<dbReference type="InterPro" id="IPR011738">
    <property type="entry name" value="Phage_CHP"/>
</dbReference>
<dbReference type="CDD" id="cd08054">
    <property type="entry name" value="gp6"/>
    <property type="match status" value="1"/>
</dbReference>
<organism evidence="1 2">
    <name type="scientific">Ancylobacter polymorphus</name>
    <dbReference type="NCBI Taxonomy" id="223390"/>
    <lineage>
        <taxon>Bacteria</taxon>
        <taxon>Pseudomonadati</taxon>
        <taxon>Pseudomonadota</taxon>
        <taxon>Alphaproteobacteria</taxon>
        <taxon>Hyphomicrobiales</taxon>
        <taxon>Xanthobacteraceae</taxon>
        <taxon>Ancylobacter</taxon>
    </lineage>
</organism>
<dbReference type="EMBL" id="CP083239">
    <property type="protein sequence ID" value="UOK70186.1"/>
    <property type="molecule type" value="Genomic_DNA"/>
</dbReference>
<evidence type="ECO:0000313" key="1">
    <source>
        <dbReference type="EMBL" id="UOK70186.1"/>
    </source>
</evidence>
<accession>A0A9E6ZTG6</accession>
<dbReference type="NCBIfam" id="TIGR02215">
    <property type="entry name" value="phage_chp_gp8"/>
    <property type="match status" value="1"/>
</dbReference>
<evidence type="ECO:0000313" key="2">
    <source>
        <dbReference type="Proteomes" id="UP000831684"/>
    </source>
</evidence>
<protein>
    <submittedName>
        <fullName evidence="1">Head-tail connector protein</fullName>
    </submittedName>
</protein>
<dbReference type="Gene3D" id="1.10.3230.30">
    <property type="entry name" value="Phage gp6-like head-tail connector protein"/>
    <property type="match status" value="1"/>
</dbReference>
<name>A0A9E6ZTG6_9HYPH</name>
<dbReference type="AlphaFoldDB" id="A0A9E6ZTG6"/>
<sequence length="182" mass="20008">MIITRIGALSPLVSLAEAREWLHVDHGDEDATITALIAAAQAHFDGPPNIYGRSISRQTLRLDLPGFPRRVRLPYGPVRAVTGVKYRDPAGEQTTLPEAGYVVAATILAPTGSWPATACRPDAVSVTYSAGYEDAEMPEVFRLAIRMMVAEWFNNREEGTDAQRFEVPFSVRRLLGPFRVLG</sequence>
<dbReference type="Proteomes" id="UP000831684">
    <property type="component" value="Chromosome"/>
</dbReference>